<evidence type="ECO:0000313" key="2">
    <source>
        <dbReference type="Proteomes" id="UP000471082"/>
    </source>
</evidence>
<dbReference type="Proteomes" id="UP000471082">
    <property type="component" value="Unassembled WGS sequence"/>
</dbReference>
<dbReference type="AlphaFoldDB" id="A0A6L9XGR8"/>
<evidence type="ECO:0000313" key="1">
    <source>
        <dbReference type="EMBL" id="NEL79231.1"/>
    </source>
</evidence>
<comment type="caution">
    <text evidence="1">The sequence shown here is derived from an EMBL/GenBank/DDBJ whole genome shotgun (WGS) entry which is preliminary data.</text>
</comment>
<organism evidence="1 2">
    <name type="scientific">Xanthomonas perforans</name>
    <dbReference type="NCBI Taxonomy" id="442694"/>
    <lineage>
        <taxon>Bacteria</taxon>
        <taxon>Pseudomonadati</taxon>
        <taxon>Pseudomonadota</taxon>
        <taxon>Gammaproteobacteria</taxon>
        <taxon>Lysobacterales</taxon>
        <taxon>Lysobacteraceae</taxon>
        <taxon>Xanthomonas</taxon>
    </lineage>
</organism>
<sequence length="221" mass="24673">MRERPIRLKAHEVRAILSGAKSQTRHAVKLPHPLGQWEASTSGGYGARDRKGNLVSEHACIWHTRTGDTLSCPFGDVGDRLWVRETTEVDRATSDSAELARYSADQEPVCYPLGTGNGYDGAWQLWWYSRDTCPNIHMPRKACRLVLEITDVRVERLQAISEGDAVAEGITRHADGHGFHVEDGRFYAANAVTSFADLWASTGGDWGANPWVWVISFRRLP</sequence>
<reference evidence="1 2" key="1">
    <citation type="submission" date="2019-11" db="EMBL/GenBank/DDBJ databases">
        <title>Genome-resolved metagenomics to study the prevalence of co-infection and intraspecific heterogeneity among plant pathogen metapopulations.</title>
        <authorList>
            <person name="Newberry E."/>
            <person name="Bhandari R."/>
            <person name="Kemble J."/>
            <person name="Sikora E."/>
            <person name="Potnis N."/>
        </authorList>
    </citation>
    <scope>NUCLEOTIDE SEQUENCE [LARGE SCALE GENOMIC DNA]</scope>
    <source>
        <strain evidence="1">Xp_Tom_Tuscaloosa_18b</strain>
    </source>
</reference>
<gene>
    <name evidence="1" type="ORF">G3W61_23755</name>
</gene>
<dbReference type="RefSeq" id="WP_127172384.1">
    <property type="nucleotide sequence ID" value="NZ_JAQRDW010000002.1"/>
</dbReference>
<proteinExistence type="predicted"/>
<name>A0A6L9XGR8_XANPE</name>
<evidence type="ECO:0008006" key="3">
    <source>
        <dbReference type="Google" id="ProtNLM"/>
    </source>
</evidence>
<protein>
    <recommendedName>
        <fullName evidence="3">Morphogenetic protein</fullName>
    </recommendedName>
</protein>
<accession>A0A6L9XGR8</accession>
<dbReference type="EMBL" id="JAAGYU010000460">
    <property type="protein sequence ID" value="NEL79231.1"/>
    <property type="molecule type" value="Genomic_DNA"/>
</dbReference>